<gene>
    <name evidence="2" type="ORF">O9K51_08073</name>
</gene>
<dbReference type="EMBL" id="JAQHRD010000006">
    <property type="protein sequence ID" value="KAJ6440182.1"/>
    <property type="molecule type" value="Genomic_DNA"/>
</dbReference>
<evidence type="ECO:0000313" key="3">
    <source>
        <dbReference type="Proteomes" id="UP001163105"/>
    </source>
</evidence>
<dbReference type="Proteomes" id="UP001163105">
    <property type="component" value="Unassembled WGS sequence"/>
</dbReference>
<organism evidence="2 3">
    <name type="scientific">Purpureocillium lavendulum</name>
    <dbReference type="NCBI Taxonomy" id="1247861"/>
    <lineage>
        <taxon>Eukaryota</taxon>
        <taxon>Fungi</taxon>
        <taxon>Dikarya</taxon>
        <taxon>Ascomycota</taxon>
        <taxon>Pezizomycotina</taxon>
        <taxon>Sordariomycetes</taxon>
        <taxon>Hypocreomycetidae</taxon>
        <taxon>Hypocreales</taxon>
        <taxon>Ophiocordycipitaceae</taxon>
        <taxon>Purpureocillium</taxon>
    </lineage>
</organism>
<dbReference type="AlphaFoldDB" id="A0AB34FM24"/>
<accession>A0AB34FM24</accession>
<feature type="region of interest" description="Disordered" evidence="1">
    <location>
        <begin position="1"/>
        <end position="21"/>
    </location>
</feature>
<comment type="caution">
    <text evidence="2">The sequence shown here is derived from an EMBL/GenBank/DDBJ whole genome shotgun (WGS) entry which is preliminary data.</text>
</comment>
<evidence type="ECO:0000313" key="2">
    <source>
        <dbReference type="EMBL" id="KAJ6440182.1"/>
    </source>
</evidence>
<keyword evidence="3" id="KW-1185">Reference proteome</keyword>
<reference evidence="2" key="1">
    <citation type="submission" date="2023-01" db="EMBL/GenBank/DDBJ databases">
        <title>The growth and conidiation of Purpureocillium lavendulum are regulated by nitrogen source and histone H3K14 acetylation.</title>
        <authorList>
            <person name="Tang P."/>
            <person name="Han J."/>
            <person name="Zhang C."/>
            <person name="Tang P."/>
            <person name="Qi F."/>
            <person name="Zhang K."/>
            <person name="Liang L."/>
        </authorList>
    </citation>
    <scope>NUCLEOTIDE SEQUENCE</scope>
    <source>
        <strain evidence="2">YMF1.00683</strain>
    </source>
</reference>
<sequence>MAQQQWQQLEEQQQQLHAFPGSSCTAERRRVFFAPTPPPPPPPPCQRPGYLLISCSIDNDGETANIMWWGPWGPVMPYSKMKDVPRL</sequence>
<evidence type="ECO:0000256" key="1">
    <source>
        <dbReference type="SAM" id="MobiDB-lite"/>
    </source>
</evidence>
<name>A0AB34FM24_9HYPO</name>
<proteinExistence type="predicted"/>
<feature type="compositionally biased region" description="Low complexity" evidence="1">
    <location>
        <begin position="1"/>
        <end position="16"/>
    </location>
</feature>
<protein>
    <submittedName>
        <fullName evidence="2">Uncharacterized protein</fullName>
    </submittedName>
</protein>